<protein>
    <submittedName>
        <fullName evidence="1">Uncharacterized protein</fullName>
    </submittedName>
</protein>
<proteinExistence type="predicted"/>
<reference evidence="2" key="1">
    <citation type="submission" date="2014-09" db="EMBL/GenBank/DDBJ databases">
        <authorList>
            <person name="Sauder A.B."/>
            <person name="McKenzie Q.R."/>
            <person name="Temple L.M."/>
            <person name="Alexis B.K."/>
            <person name="Al-Atrache Z."/>
            <person name="Lewis L.O."/>
            <person name="Loesser-Casey K.E."/>
            <person name="Mitchell K.J."/>
        </authorList>
    </citation>
    <scope>NUCLEOTIDE SEQUENCE [LARGE SCALE GENOMIC DNA]</scope>
</reference>
<organism evidence="1 2">
    <name type="scientific">Bacillus phage Hakuna</name>
    <dbReference type="NCBI Taxonomy" id="1486659"/>
    <lineage>
        <taxon>Viruses</taxon>
        <taxon>Duplodnaviria</taxon>
        <taxon>Heunggongvirae</taxon>
        <taxon>Uroviricota</taxon>
        <taxon>Caudoviricetes</taxon>
        <taxon>Herelleviridae</taxon>
        <taxon>Bastillevirinae</taxon>
        <taxon>Wphvirus</taxon>
        <taxon>Wphvirus hakuna</taxon>
    </lineage>
</organism>
<dbReference type="KEGG" id="vg:19526152"/>
<dbReference type="Proteomes" id="UP000026900">
    <property type="component" value="Segment"/>
</dbReference>
<evidence type="ECO:0000313" key="2">
    <source>
        <dbReference type="Proteomes" id="UP000026900"/>
    </source>
</evidence>
<evidence type="ECO:0000313" key="1">
    <source>
        <dbReference type="EMBL" id="AHZ10170.1"/>
    </source>
</evidence>
<accession>A0A024B163</accession>
<dbReference type="EMBL" id="KJ489399">
    <property type="protein sequence ID" value="AHZ10170.1"/>
    <property type="molecule type" value="Genomic_DNA"/>
</dbReference>
<dbReference type="GeneID" id="19526152"/>
<name>A0A024B163_9CAUD</name>
<dbReference type="RefSeq" id="YP_009036601.1">
    <property type="nucleotide sequence ID" value="NC_024213.1"/>
</dbReference>
<keyword evidence="2" id="KW-1185">Reference proteome</keyword>
<sequence>MAYPKCDACGIDIYPVIKRVFGGCCTDCRDRIDAMKERQKLKEEENNVQKRINDNQTV</sequence>